<dbReference type="OrthoDB" id="6375874at2759"/>
<gene>
    <name evidence="2" type="ORF">GWK47_030285</name>
</gene>
<evidence type="ECO:0000313" key="3">
    <source>
        <dbReference type="Proteomes" id="UP000770661"/>
    </source>
</evidence>
<feature type="region of interest" description="Disordered" evidence="1">
    <location>
        <begin position="1"/>
        <end position="104"/>
    </location>
</feature>
<comment type="caution">
    <text evidence="2">The sequence shown here is derived from an EMBL/GenBank/DDBJ whole genome shotgun (WGS) entry which is preliminary data.</text>
</comment>
<protein>
    <submittedName>
        <fullName evidence="2">Uncharacterized protein</fullName>
    </submittedName>
</protein>
<dbReference type="AlphaFoldDB" id="A0A8J4YRV3"/>
<dbReference type="EMBL" id="JACEEZ010001139">
    <property type="protein sequence ID" value="KAG0729461.1"/>
    <property type="molecule type" value="Genomic_DNA"/>
</dbReference>
<evidence type="ECO:0000256" key="1">
    <source>
        <dbReference type="SAM" id="MobiDB-lite"/>
    </source>
</evidence>
<accession>A0A8J4YRV3</accession>
<evidence type="ECO:0000313" key="2">
    <source>
        <dbReference type="EMBL" id="KAG0729461.1"/>
    </source>
</evidence>
<name>A0A8J4YRV3_CHIOP</name>
<dbReference type="Proteomes" id="UP000770661">
    <property type="component" value="Unassembled WGS sequence"/>
</dbReference>
<proteinExistence type="predicted"/>
<reference evidence="2" key="1">
    <citation type="submission" date="2020-07" db="EMBL/GenBank/DDBJ databases">
        <title>The High-quality genome of the commercially important snow crab, Chionoecetes opilio.</title>
        <authorList>
            <person name="Jeong J.-H."/>
            <person name="Ryu S."/>
        </authorList>
    </citation>
    <scope>NUCLEOTIDE SEQUENCE</scope>
    <source>
        <strain evidence="2">MADBK_172401_WGS</strain>
        <tissue evidence="2">Digestive gland</tissue>
    </source>
</reference>
<sequence length="104" mass="11106">MPLRIREGLRGGPVSFPSQGQSSPRRDAPSPEHLGIPWGPVVIPARPTQIPGDTSDDSSAPSGSPRRAPRRRSGGRREHPGWCARPECGSLTDPALQVATDSYC</sequence>
<organism evidence="2 3">
    <name type="scientific">Chionoecetes opilio</name>
    <name type="common">Atlantic snow crab</name>
    <name type="synonym">Cancer opilio</name>
    <dbReference type="NCBI Taxonomy" id="41210"/>
    <lineage>
        <taxon>Eukaryota</taxon>
        <taxon>Metazoa</taxon>
        <taxon>Ecdysozoa</taxon>
        <taxon>Arthropoda</taxon>
        <taxon>Crustacea</taxon>
        <taxon>Multicrustacea</taxon>
        <taxon>Malacostraca</taxon>
        <taxon>Eumalacostraca</taxon>
        <taxon>Eucarida</taxon>
        <taxon>Decapoda</taxon>
        <taxon>Pleocyemata</taxon>
        <taxon>Brachyura</taxon>
        <taxon>Eubrachyura</taxon>
        <taxon>Majoidea</taxon>
        <taxon>Majidae</taxon>
        <taxon>Chionoecetes</taxon>
    </lineage>
</organism>
<keyword evidence="3" id="KW-1185">Reference proteome</keyword>
<feature type="compositionally biased region" description="Low complexity" evidence="1">
    <location>
        <begin position="57"/>
        <end position="66"/>
    </location>
</feature>